<dbReference type="CDD" id="cd17920">
    <property type="entry name" value="DEXHc_RecQ"/>
    <property type="match status" value="1"/>
</dbReference>
<dbReference type="GO" id="GO:0005524">
    <property type="term" value="F:ATP binding"/>
    <property type="evidence" value="ECO:0007669"/>
    <property type="project" value="UniProtKB-KW"/>
</dbReference>
<dbReference type="PROSITE" id="PS00690">
    <property type="entry name" value="DEAH_ATP_HELICASE"/>
    <property type="match status" value="1"/>
</dbReference>
<dbReference type="Gene3D" id="3.40.50.300">
    <property type="entry name" value="P-loop containing nucleotide triphosphate hydrolases"/>
    <property type="match status" value="2"/>
</dbReference>
<dbReference type="GO" id="GO:0043138">
    <property type="term" value="F:3'-5' DNA helicase activity"/>
    <property type="evidence" value="ECO:0007669"/>
    <property type="project" value="UniProtKB-EC"/>
</dbReference>
<dbReference type="PROSITE" id="PS51192">
    <property type="entry name" value="HELICASE_ATP_BIND_1"/>
    <property type="match status" value="1"/>
</dbReference>
<dbReference type="PANTHER" id="PTHR13710:SF105">
    <property type="entry name" value="ATP-DEPENDENT DNA HELICASE Q1"/>
    <property type="match status" value="1"/>
</dbReference>
<keyword evidence="4" id="KW-0378">Hydrolase</keyword>
<dbReference type="InterPro" id="IPR027417">
    <property type="entry name" value="P-loop_NTPase"/>
</dbReference>
<dbReference type="KEGG" id="dpd:Deipe_2143"/>
<proteinExistence type="inferred from homology"/>
<dbReference type="AlphaFoldDB" id="L0A180"/>
<dbReference type="eggNOG" id="COG0514">
    <property type="taxonomic scope" value="Bacteria"/>
</dbReference>
<keyword evidence="3" id="KW-0547">Nucleotide-binding</keyword>
<keyword evidence="2" id="KW-0479">Metal-binding</keyword>
<evidence type="ECO:0000313" key="15">
    <source>
        <dbReference type="EMBL" id="AFZ67633.1"/>
    </source>
</evidence>
<dbReference type="GO" id="GO:0009378">
    <property type="term" value="F:four-way junction helicase activity"/>
    <property type="evidence" value="ECO:0007669"/>
    <property type="project" value="TreeGrafter"/>
</dbReference>
<evidence type="ECO:0000259" key="14">
    <source>
        <dbReference type="PROSITE" id="PS51194"/>
    </source>
</evidence>
<evidence type="ECO:0000256" key="9">
    <source>
        <dbReference type="ARBA" id="ARBA00034617"/>
    </source>
</evidence>
<keyword evidence="8" id="KW-0413">Isomerase</keyword>
<name>L0A180_DEIPD</name>
<comment type="similarity">
    <text evidence="1">Belongs to the helicase family. RecQ subfamily.</text>
</comment>
<dbReference type="InterPro" id="IPR014001">
    <property type="entry name" value="Helicase_ATP-bd"/>
</dbReference>
<dbReference type="NCBIfam" id="TIGR00614">
    <property type="entry name" value="recQ_fam"/>
    <property type="match status" value="1"/>
</dbReference>
<dbReference type="Pfam" id="PF16124">
    <property type="entry name" value="RecQ_Zn_bind"/>
    <property type="match status" value="1"/>
</dbReference>
<dbReference type="InterPro" id="IPR011545">
    <property type="entry name" value="DEAD/DEAH_box_helicase_dom"/>
</dbReference>
<keyword evidence="7" id="KW-0238">DNA-binding</keyword>
<evidence type="ECO:0000259" key="13">
    <source>
        <dbReference type="PROSITE" id="PS51192"/>
    </source>
</evidence>
<dbReference type="EC" id="5.6.2.4" evidence="10"/>
<dbReference type="InterPro" id="IPR002464">
    <property type="entry name" value="DNA/RNA_helicase_DEAH_CS"/>
</dbReference>
<evidence type="ECO:0000256" key="10">
    <source>
        <dbReference type="ARBA" id="ARBA00034808"/>
    </source>
</evidence>
<accession>L0A180</accession>
<evidence type="ECO:0000256" key="8">
    <source>
        <dbReference type="ARBA" id="ARBA00023235"/>
    </source>
</evidence>
<evidence type="ECO:0000256" key="3">
    <source>
        <dbReference type="ARBA" id="ARBA00022741"/>
    </source>
</evidence>
<dbReference type="RefSeq" id="WP_015235938.1">
    <property type="nucleotide sequence ID" value="NC_019793.1"/>
</dbReference>
<dbReference type="SMART" id="SM00490">
    <property type="entry name" value="HELICc"/>
    <property type="match status" value="1"/>
</dbReference>
<dbReference type="Pfam" id="PF00270">
    <property type="entry name" value="DEAD"/>
    <property type="match status" value="1"/>
</dbReference>
<dbReference type="Proteomes" id="UP000010467">
    <property type="component" value="Chromosome"/>
</dbReference>
<dbReference type="InterPro" id="IPR001650">
    <property type="entry name" value="Helicase_C-like"/>
</dbReference>
<dbReference type="PATRIC" id="fig|937777.3.peg.2148"/>
<keyword evidence="16" id="KW-1185">Reference proteome</keyword>
<evidence type="ECO:0000313" key="16">
    <source>
        <dbReference type="Proteomes" id="UP000010467"/>
    </source>
</evidence>
<evidence type="ECO:0000256" key="11">
    <source>
        <dbReference type="ARBA" id="ARBA00044535"/>
    </source>
</evidence>
<keyword evidence="6" id="KW-0067">ATP-binding</keyword>
<evidence type="ECO:0000256" key="5">
    <source>
        <dbReference type="ARBA" id="ARBA00022806"/>
    </source>
</evidence>
<comment type="catalytic activity">
    <reaction evidence="9">
        <text>Couples ATP hydrolysis with the unwinding of duplex DNA by translocating in the 3'-5' direction.</text>
        <dbReference type="EC" id="5.6.2.4"/>
    </reaction>
</comment>
<gene>
    <name evidence="15" type="ordered locus">Deipe_2143</name>
</gene>
<evidence type="ECO:0000256" key="7">
    <source>
        <dbReference type="ARBA" id="ARBA00023125"/>
    </source>
</evidence>
<dbReference type="GO" id="GO:0030894">
    <property type="term" value="C:replisome"/>
    <property type="evidence" value="ECO:0007669"/>
    <property type="project" value="TreeGrafter"/>
</dbReference>
<evidence type="ECO:0000256" key="4">
    <source>
        <dbReference type="ARBA" id="ARBA00022801"/>
    </source>
</evidence>
<dbReference type="GO" id="GO:0003677">
    <property type="term" value="F:DNA binding"/>
    <property type="evidence" value="ECO:0007669"/>
    <property type="project" value="UniProtKB-KW"/>
</dbReference>
<dbReference type="SMART" id="SM00487">
    <property type="entry name" value="DEXDc"/>
    <property type="match status" value="1"/>
</dbReference>
<dbReference type="GO" id="GO:0006281">
    <property type="term" value="P:DNA repair"/>
    <property type="evidence" value="ECO:0007669"/>
    <property type="project" value="TreeGrafter"/>
</dbReference>
<reference evidence="16" key="1">
    <citation type="submission" date="2012-03" db="EMBL/GenBank/DDBJ databases">
        <title>Complete sequence of chromosome of Deinococcus peraridilitoris DSM 19664.</title>
        <authorList>
            <person name="Lucas S."/>
            <person name="Copeland A."/>
            <person name="Lapidus A."/>
            <person name="Glavina del Rio T."/>
            <person name="Dalin E."/>
            <person name="Tice H."/>
            <person name="Bruce D."/>
            <person name="Goodwin L."/>
            <person name="Pitluck S."/>
            <person name="Peters L."/>
            <person name="Mikhailova N."/>
            <person name="Lu M."/>
            <person name="Kyrpides N."/>
            <person name="Mavromatis K."/>
            <person name="Ivanova N."/>
            <person name="Brettin T."/>
            <person name="Detter J.C."/>
            <person name="Han C."/>
            <person name="Larimer F."/>
            <person name="Land M."/>
            <person name="Hauser L."/>
            <person name="Markowitz V."/>
            <person name="Cheng J.-F."/>
            <person name="Hugenholtz P."/>
            <person name="Woyke T."/>
            <person name="Wu D."/>
            <person name="Pukall R."/>
            <person name="Steenblock K."/>
            <person name="Brambilla E."/>
            <person name="Klenk H.-P."/>
            <person name="Eisen J.A."/>
        </authorList>
    </citation>
    <scope>NUCLEOTIDE SEQUENCE [LARGE SCALE GENOMIC DNA]</scope>
    <source>
        <strain evidence="16">DSM 19664 / LMG 22246 / CIP 109416 / KR-200</strain>
    </source>
</reference>
<dbReference type="Pfam" id="PF00271">
    <property type="entry name" value="Helicase_C"/>
    <property type="match status" value="1"/>
</dbReference>
<dbReference type="InterPro" id="IPR032284">
    <property type="entry name" value="RecQ_Zn-bd"/>
</dbReference>
<dbReference type="SUPFAM" id="SSF52540">
    <property type="entry name" value="P-loop containing nucleoside triphosphate hydrolases"/>
    <property type="match status" value="1"/>
</dbReference>
<dbReference type="InterPro" id="IPR004589">
    <property type="entry name" value="DNA_helicase_ATP-dep_RecQ"/>
</dbReference>
<evidence type="ECO:0000256" key="6">
    <source>
        <dbReference type="ARBA" id="ARBA00022840"/>
    </source>
</evidence>
<sequence>MTTSNSANTAGRQARRLARKVFGFKQLRAGQEEAIKAVLEGHDTLAVMPTGSGKSAIYQIAALSLDGPTVIVSPLIALQRDQVDALEQIESGQAALLNSTLKESQREEVLRAFEAGELEFLFLAPEQFVSEDTLACLRRARPSLFVVDEAHCISEWGFDFRPEYLRLERAIDALGRPTILALTATAAPPVRAEIVERLGMRGAQVIVSGFDRPNLDLQAEQFEEDGPRRAALIEYVVKAAKPGLVYAATRKKAEEIAQSLCERGVRAAAYHAGLNSEIRETVQAAFMGDEWDVVVATTAFGMGIDKPNVRFVAHADLPGSLDAYYQEIGRAGRDGQDAEARLFFAETDLRLRKFFAQSAPIEEDDLERLVRLLEAADRPVTTAQLAEVNGMPQTKFLAALSRLEEVGAIRTLKNGKVKLTGELDAHDAAAEAATAQQHRREYDRSRLEMMRGYAGTSGCRREYLLGYFGQAFTPPCERCDNCRAGRVHAPSAEGPFAVGARVRHTSFGEGQVMHVEEDKLTVLFDERGYQTLALGVVLENRLLETVD</sequence>
<dbReference type="PANTHER" id="PTHR13710">
    <property type="entry name" value="DNA HELICASE RECQ FAMILY MEMBER"/>
    <property type="match status" value="1"/>
</dbReference>
<dbReference type="GO" id="GO:0046872">
    <property type="term" value="F:metal ion binding"/>
    <property type="evidence" value="ECO:0007669"/>
    <property type="project" value="UniProtKB-KW"/>
</dbReference>
<dbReference type="HOGENOM" id="CLU_001103_9_7_0"/>
<dbReference type="GO" id="GO:0006310">
    <property type="term" value="P:DNA recombination"/>
    <property type="evidence" value="ECO:0007669"/>
    <property type="project" value="InterPro"/>
</dbReference>
<dbReference type="Gene3D" id="1.10.10.10">
    <property type="entry name" value="Winged helix-like DNA-binding domain superfamily/Winged helix DNA-binding domain"/>
    <property type="match status" value="1"/>
</dbReference>
<dbReference type="GO" id="GO:0043590">
    <property type="term" value="C:bacterial nucleoid"/>
    <property type="evidence" value="ECO:0007669"/>
    <property type="project" value="TreeGrafter"/>
</dbReference>
<evidence type="ECO:0000256" key="2">
    <source>
        <dbReference type="ARBA" id="ARBA00022723"/>
    </source>
</evidence>
<feature type="domain" description="Helicase ATP-binding" evidence="13">
    <location>
        <begin position="35"/>
        <end position="204"/>
    </location>
</feature>
<dbReference type="OrthoDB" id="9763310at2"/>
<evidence type="ECO:0000256" key="12">
    <source>
        <dbReference type="ARBA" id="ARBA00044550"/>
    </source>
</evidence>
<dbReference type="InterPro" id="IPR036388">
    <property type="entry name" value="WH-like_DNA-bd_sf"/>
</dbReference>
<evidence type="ECO:0000256" key="1">
    <source>
        <dbReference type="ARBA" id="ARBA00005446"/>
    </source>
</evidence>
<dbReference type="STRING" id="937777.Deipe_2143"/>
<dbReference type="EMBL" id="CP003382">
    <property type="protein sequence ID" value="AFZ67633.1"/>
    <property type="molecule type" value="Genomic_DNA"/>
</dbReference>
<dbReference type="GO" id="GO:0016787">
    <property type="term" value="F:hydrolase activity"/>
    <property type="evidence" value="ECO:0007669"/>
    <property type="project" value="UniProtKB-KW"/>
</dbReference>
<protein>
    <recommendedName>
        <fullName evidence="11">ATP-dependent DNA helicase RecQ</fullName>
        <ecNumber evidence="10">5.6.2.4</ecNumber>
    </recommendedName>
    <alternativeName>
        <fullName evidence="12">DNA 3'-5' helicase RecQ</fullName>
    </alternativeName>
</protein>
<keyword evidence="5 15" id="KW-0347">Helicase</keyword>
<organism evidence="15 16">
    <name type="scientific">Deinococcus peraridilitoris (strain DSM 19664 / LMG 22246 / CIP 109416 / KR-200)</name>
    <dbReference type="NCBI Taxonomy" id="937777"/>
    <lineage>
        <taxon>Bacteria</taxon>
        <taxon>Thermotogati</taxon>
        <taxon>Deinococcota</taxon>
        <taxon>Deinococci</taxon>
        <taxon>Deinococcales</taxon>
        <taxon>Deinococcaceae</taxon>
        <taxon>Deinococcus</taxon>
    </lineage>
</organism>
<feature type="domain" description="Helicase C-terminal" evidence="14">
    <location>
        <begin position="231"/>
        <end position="391"/>
    </location>
</feature>
<dbReference type="PROSITE" id="PS51194">
    <property type="entry name" value="HELICASE_CTER"/>
    <property type="match status" value="1"/>
</dbReference>
<dbReference type="GO" id="GO:0005737">
    <property type="term" value="C:cytoplasm"/>
    <property type="evidence" value="ECO:0007669"/>
    <property type="project" value="TreeGrafter"/>
</dbReference>